<dbReference type="Gene3D" id="2.60.120.260">
    <property type="entry name" value="Galactose-binding domain-like"/>
    <property type="match status" value="1"/>
</dbReference>
<keyword evidence="5" id="KW-1185">Reference proteome</keyword>
<dbReference type="AlphaFoldDB" id="A0AAW0CZE6"/>
<sequence length="265" mass="29237">MFLMWVLVGCFVAKAHGSQETRYIDDTYGDSVTGALPVYHGSWLSVSYNCVNCTGGLKPDFTKLHNGTYHDNTRFSDPSIPGFNFSFTGTSFAVYCIIPNHDRFRTSMSFVVDGVHAHDFEHTPDSSNTFVYSFPVLAMKNMGNTQHIVQVTNAKEGATILFDYVEYTFDDGPVKHIESADTSRRLAIILSTVLGVLAIIVGVAVLYFRRRSQGQVPHTQIAGSPSFTTFTTTVTPYSESYDSRERGSASSSSYTSESGSMSKRV</sequence>
<feature type="chain" id="PRO_5043698830" evidence="3">
    <location>
        <begin position="18"/>
        <end position="265"/>
    </location>
</feature>
<accession>A0AAW0CZE6</accession>
<name>A0AAW0CZE6_9AGAR</name>
<evidence type="ECO:0000313" key="5">
    <source>
        <dbReference type="Proteomes" id="UP001383192"/>
    </source>
</evidence>
<keyword evidence="3" id="KW-0732">Signal</keyword>
<keyword evidence="2" id="KW-0472">Membrane</keyword>
<evidence type="ECO:0000256" key="1">
    <source>
        <dbReference type="SAM" id="MobiDB-lite"/>
    </source>
</evidence>
<feature type="compositionally biased region" description="Low complexity" evidence="1">
    <location>
        <begin position="248"/>
        <end position="265"/>
    </location>
</feature>
<reference evidence="4 5" key="1">
    <citation type="submission" date="2024-01" db="EMBL/GenBank/DDBJ databases">
        <title>A draft genome for a cacao thread blight-causing isolate of Paramarasmius palmivorus.</title>
        <authorList>
            <person name="Baruah I.K."/>
            <person name="Bukari Y."/>
            <person name="Amoako-Attah I."/>
            <person name="Meinhardt L.W."/>
            <person name="Bailey B.A."/>
            <person name="Cohen S.P."/>
        </authorList>
    </citation>
    <scope>NUCLEOTIDE SEQUENCE [LARGE SCALE GENOMIC DNA]</scope>
    <source>
        <strain evidence="4 5">GH-12</strain>
    </source>
</reference>
<protein>
    <submittedName>
        <fullName evidence="4">Uncharacterized protein</fullName>
    </submittedName>
</protein>
<dbReference type="EMBL" id="JAYKXP010000026">
    <property type="protein sequence ID" value="KAK7044155.1"/>
    <property type="molecule type" value="Genomic_DNA"/>
</dbReference>
<comment type="caution">
    <text evidence="4">The sequence shown here is derived from an EMBL/GenBank/DDBJ whole genome shotgun (WGS) entry which is preliminary data.</text>
</comment>
<feature type="transmembrane region" description="Helical" evidence="2">
    <location>
        <begin position="186"/>
        <end position="208"/>
    </location>
</feature>
<dbReference type="Proteomes" id="UP001383192">
    <property type="component" value="Unassembled WGS sequence"/>
</dbReference>
<feature type="region of interest" description="Disordered" evidence="1">
    <location>
        <begin position="238"/>
        <end position="265"/>
    </location>
</feature>
<gene>
    <name evidence="4" type="ORF">VNI00_007875</name>
</gene>
<keyword evidence="2" id="KW-1133">Transmembrane helix</keyword>
<keyword evidence="2" id="KW-0812">Transmembrane</keyword>
<proteinExistence type="predicted"/>
<evidence type="ECO:0000256" key="2">
    <source>
        <dbReference type="SAM" id="Phobius"/>
    </source>
</evidence>
<organism evidence="4 5">
    <name type="scientific">Paramarasmius palmivorus</name>
    <dbReference type="NCBI Taxonomy" id="297713"/>
    <lineage>
        <taxon>Eukaryota</taxon>
        <taxon>Fungi</taxon>
        <taxon>Dikarya</taxon>
        <taxon>Basidiomycota</taxon>
        <taxon>Agaricomycotina</taxon>
        <taxon>Agaricomycetes</taxon>
        <taxon>Agaricomycetidae</taxon>
        <taxon>Agaricales</taxon>
        <taxon>Marasmiineae</taxon>
        <taxon>Marasmiaceae</taxon>
        <taxon>Paramarasmius</taxon>
    </lineage>
</organism>
<feature type="signal peptide" evidence="3">
    <location>
        <begin position="1"/>
        <end position="17"/>
    </location>
</feature>
<evidence type="ECO:0000256" key="3">
    <source>
        <dbReference type="SAM" id="SignalP"/>
    </source>
</evidence>
<evidence type="ECO:0000313" key="4">
    <source>
        <dbReference type="EMBL" id="KAK7044155.1"/>
    </source>
</evidence>